<dbReference type="Gene3D" id="1.10.340.30">
    <property type="entry name" value="Hypothetical protein, domain 2"/>
    <property type="match status" value="1"/>
</dbReference>
<dbReference type="InterPro" id="IPR052891">
    <property type="entry name" value="DNA-3mA_glycosylase"/>
</dbReference>
<organism evidence="2 3">
    <name type="scientific">Candidatus Enterococcus wittei</name>
    <dbReference type="NCBI Taxonomy" id="1987383"/>
    <lineage>
        <taxon>Bacteria</taxon>
        <taxon>Bacillati</taxon>
        <taxon>Bacillota</taxon>
        <taxon>Bacilli</taxon>
        <taxon>Lactobacillales</taxon>
        <taxon>Enterococcaceae</taxon>
        <taxon>Enterococcus</taxon>
    </lineage>
</organism>
<dbReference type="GO" id="GO:0008725">
    <property type="term" value="F:DNA-3-methyladenine glycosylase activity"/>
    <property type="evidence" value="ECO:0007669"/>
    <property type="project" value="InterPro"/>
</dbReference>
<feature type="binding site" evidence="1">
    <location>
        <position position="175"/>
    </location>
    <ligand>
        <name>Zn(2+)</name>
        <dbReference type="ChEBI" id="CHEBI:29105"/>
    </ligand>
</feature>
<dbReference type="PANTHER" id="PTHR30037:SF4">
    <property type="entry name" value="DNA-3-METHYLADENINE GLYCOSYLASE I"/>
    <property type="match status" value="1"/>
</dbReference>
<dbReference type="GO" id="GO:0006284">
    <property type="term" value="P:base-excision repair"/>
    <property type="evidence" value="ECO:0007669"/>
    <property type="project" value="InterPro"/>
</dbReference>
<dbReference type="AlphaFoldDB" id="A0A2C9XQN5"/>
<dbReference type="Pfam" id="PF03352">
    <property type="entry name" value="Adenine_glyco"/>
    <property type="match status" value="1"/>
</dbReference>
<name>A0A2C9XQN5_9ENTE</name>
<dbReference type="InterPro" id="IPR005019">
    <property type="entry name" value="Adenine_glyco"/>
</dbReference>
<feature type="binding site" evidence="1">
    <location>
        <position position="17"/>
    </location>
    <ligand>
        <name>Zn(2+)</name>
        <dbReference type="ChEBI" id="CHEBI:29105"/>
    </ligand>
</feature>
<gene>
    <name evidence="2" type="ORF">A5844_000704</name>
</gene>
<evidence type="ECO:0000256" key="1">
    <source>
        <dbReference type="PIRSR" id="PIRSR605019-1"/>
    </source>
</evidence>
<evidence type="ECO:0000313" key="2">
    <source>
        <dbReference type="EMBL" id="OTP12471.1"/>
    </source>
</evidence>
<dbReference type="Proteomes" id="UP000194933">
    <property type="component" value="Unassembled WGS sequence"/>
</dbReference>
<protein>
    <submittedName>
        <fullName evidence="2">DNA-3-methyladenine glycosylase I</fullName>
    </submittedName>
</protein>
<dbReference type="PANTHER" id="PTHR30037">
    <property type="entry name" value="DNA-3-METHYLADENINE GLYCOSYLASE 1"/>
    <property type="match status" value="1"/>
</dbReference>
<keyword evidence="3" id="KW-1185">Reference proteome</keyword>
<dbReference type="EMBL" id="NGMO01000001">
    <property type="protein sequence ID" value="OTP12471.1"/>
    <property type="molecule type" value="Genomic_DNA"/>
</dbReference>
<keyword evidence="1" id="KW-0862">Zinc</keyword>
<evidence type="ECO:0000313" key="3">
    <source>
        <dbReference type="Proteomes" id="UP000194933"/>
    </source>
</evidence>
<sequence length="197" mass="22797">MSRCPWSEKTVNMKQYHDTVWGVPEYDDQRLYRKLMLDINQAGLSWQTILNKVEAFDEAYDHFAIEKVACYTEEKINELMENHGIIRNQRKIEAAITNAQAVQKIQETGMSFSDYLWSFTENQMVEGCYQRQEEVPTTSDLSDRLAKDLKKKGFKFIGSTTVYAFLEAVGIINDHLEGCFRKQEVKQLVKGGEESST</sequence>
<proteinExistence type="predicted"/>
<dbReference type="SUPFAM" id="SSF48150">
    <property type="entry name" value="DNA-glycosylase"/>
    <property type="match status" value="1"/>
</dbReference>
<dbReference type="RefSeq" id="WP_086283896.1">
    <property type="nucleotide sequence ID" value="NZ_NGMO01000001.1"/>
</dbReference>
<accession>A0A2C9XQN5</accession>
<feature type="binding site" evidence="1">
    <location>
        <position position="4"/>
    </location>
    <ligand>
        <name>Zn(2+)</name>
        <dbReference type="ChEBI" id="CHEBI:29105"/>
    </ligand>
</feature>
<reference evidence="2 3" key="1">
    <citation type="submission" date="2017-05" db="EMBL/GenBank/DDBJ databases">
        <title>The Genome Sequence of Enterococcus sp. 10A9_DIV0425.</title>
        <authorList>
            <consortium name="The Broad Institute Genomics Platform"/>
            <consortium name="The Broad Institute Genomic Center for Infectious Diseases"/>
            <person name="Earl A."/>
            <person name="Manson A."/>
            <person name="Schwartman J."/>
            <person name="Gilmore M."/>
            <person name="Abouelleil A."/>
            <person name="Cao P."/>
            <person name="Chapman S."/>
            <person name="Cusick C."/>
            <person name="Shea T."/>
            <person name="Young S."/>
            <person name="Neafsey D."/>
            <person name="Nusbaum C."/>
            <person name="Birren B."/>
        </authorList>
    </citation>
    <scope>NUCLEOTIDE SEQUENCE [LARGE SCALE GENOMIC DNA]</scope>
    <source>
        <strain evidence="2 3">10A9_DIV0425</strain>
    </source>
</reference>
<dbReference type="GO" id="GO:0046872">
    <property type="term" value="F:metal ion binding"/>
    <property type="evidence" value="ECO:0007669"/>
    <property type="project" value="UniProtKB-KW"/>
</dbReference>
<keyword evidence="1" id="KW-0479">Metal-binding</keyword>
<dbReference type="STRING" id="1987383.A5844_000704"/>
<feature type="binding site" evidence="1">
    <location>
        <position position="179"/>
    </location>
    <ligand>
        <name>Zn(2+)</name>
        <dbReference type="ChEBI" id="CHEBI:29105"/>
    </ligand>
</feature>
<comment type="caution">
    <text evidence="2">The sequence shown here is derived from an EMBL/GenBank/DDBJ whole genome shotgun (WGS) entry which is preliminary data.</text>
</comment>
<dbReference type="InterPro" id="IPR011257">
    <property type="entry name" value="DNA_glycosylase"/>
</dbReference>